<accession>A0A9P6EGK9</accession>
<gene>
    <name evidence="1" type="ORF">CPB83DRAFT_883472</name>
</gene>
<evidence type="ECO:0000313" key="1">
    <source>
        <dbReference type="EMBL" id="KAF9528507.1"/>
    </source>
</evidence>
<dbReference type="Gene3D" id="3.40.50.11350">
    <property type="match status" value="1"/>
</dbReference>
<organism evidence="1 2">
    <name type="scientific">Crepidotus variabilis</name>
    <dbReference type="NCBI Taxonomy" id="179855"/>
    <lineage>
        <taxon>Eukaryota</taxon>
        <taxon>Fungi</taxon>
        <taxon>Dikarya</taxon>
        <taxon>Basidiomycota</taxon>
        <taxon>Agaricomycotina</taxon>
        <taxon>Agaricomycetes</taxon>
        <taxon>Agaricomycetidae</taxon>
        <taxon>Agaricales</taxon>
        <taxon>Agaricineae</taxon>
        <taxon>Crepidotaceae</taxon>
        <taxon>Crepidotus</taxon>
    </lineage>
</organism>
<reference evidence="1" key="1">
    <citation type="submission" date="2020-11" db="EMBL/GenBank/DDBJ databases">
        <authorList>
            <consortium name="DOE Joint Genome Institute"/>
            <person name="Ahrendt S."/>
            <person name="Riley R."/>
            <person name="Andreopoulos W."/>
            <person name="Labutti K."/>
            <person name="Pangilinan J."/>
            <person name="Ruiz-Duenas F.J."/>
            <person name="Barrasa J.M."/>
            <person name="Sanchez-Garcia M."/>
            <person name="Camarero S."/>
            <person name="Miyauchi S."/>
            <person name="Serrano A."/>
            <person name="Linde D."/>
            <person name="Babiker R."/>
            <person name="Drula E."/>
            <person name="Ayuso-Fernandez I."/>
            <person name="Pacheco R."/>
            <person name="Padilla G."/>
            <person name="Ferreira P."/>
            <person name="Barriuso J."/>
            <person name="Kellner H."/>
            <person name="Castanera R."/>
            <person name="Alfaro M."/>
            <person name="Ramirez L."/>
            <person name="Pisabarro A.G."/>
            <person name="Kuo A."/>
            <person name="Tritt A."/>
            <person name="Lipzen A."/>
            <person name="He G."/>
            <person name="Yan M."/>
            <person name="Ng V."/>
            <person name="Cullen D."/>
            <person name="Martin F."/>
            <person name="Rosso M.-N."/>
            <person name="Henrissat B."/>
            <person name="Hibbett D."/>
            <person name="Martinez A.T."/>
            <person name="Grigoriev I.V."/>
        </authorList>
    </citation>
    <scope>NUCLEOTIDE SEQUENCE</scope>
    <source>
        <strain evidence="1">CBS 506.95</strain>
    </source>
</reference>
<dbReference type="EMBL" id="MU157852">
    <property type="protein sequence ID" value="KAF9528507.1"/>
    <property type="molecule type" value="Genomic_DNA"/>
</dbReference>
<evidence type="ECO:0000313" key="2">
    <source>
        <dbReference type="Proteomes" id="UP000807306"/>
    </source>
</evidence>
<comment type="caution">
    <text evidence="1">The sequence shown here is derived from an EMBL/GenBank/DDBJ whole genome shotgun (WGS) entry which is preliminary data.</text>
</comment>
<dbReference type="OrthoDB" id="1882547at2759"/>
<dbReference type="Proteomes" id="UP000807306">
    <property type="component" value="Unassembled WGS sequence"/>
</dbReference>
<dbReference type="PANTHER" id="PTHR36050:SF1">
    <property type="entry name" value="O-FUCOSYLTRANSFERASE 30"/>
    <property type="match status" value="1"/>
</dbReference>
<dbReference type="PANTHER" id="PTHR36050">
    <property type="entry name" value="O-FUCOSYLTRANSFERASE 30"/>
    <property type="match status" value="1"/>
</dbReference>
<sequence length="433" mass="49840">MLYNETNEKWHVKRYMTYLPHSGFHNQRIAFENALVLAYALRRTLIIPPIRLGNKPIRYVEYDTLVMHHELSTKDGLQHCLQVPSAVSSPLECLGYFTWTTVPWIWLVNLTMISNVQPLLHLPSSSQHWFRQQFNLTDDDIEVLRDETPYQFRFLDTDTDSSPPTDRYSQDVHISDLATSNATLLQFGTLFGTSRLRLRDKVQLDYQRLIRENMAITNQDLTKVVRFIALQLQDDFVSVHLRAGDGHFKHEVSATVNNVWRKLLRDVMHFSDVTICDFAREVTGTDVLHCSTGQQRFGNCTAPLTTPKSLASKRSIDTLQCRSTLHQNTAYTGFNMPLYVATDLRDPEIHPDLELFRITFPCIFFLNDFLPALQPLKALRSPYDGVDLYPFLLPLVDGMVASEALRFVGTEGSTFSKFVMNLWKNDHEIPGSH</sequence>
<dbReference type="AlphaFoldDB" id="A0A9P6EGK9"/>
<keyword evidence="2" id="KW-1185">Reference proteome</keyword>
<protein>
    <submittedName>
        <fullName evidence="1">Uncharacterized protein</fullName>
    </submittedName>
</protein>
<dbReference type="Gene3D" id="3.40.50.11340">
    <property type="match status" value="1"/>
</dbReference>
<proteinExistence type="predicted"/>
<name>A0A9P6EGK9_9AGAR</name>